<proteinExistence type="predicted"/>
<dbReference type="InterPro" id="IPR012902">
    <property type="entry name" value="N_methyl_site"/>
</dbReference>
<accession>A0A5J4L885</accession>
<dbReference type="Pfam" id="PF07963">
    <property type="entry name" value="N_methyl"/>
    <property type="match status" value="1"/>
</dbReference>
<evidence type="ECO:0008006" key="3">
    <source>
        <dbReference type="Google" id="ProtNLM"/>
    </source>
</evidence>
<name>A0A5J4L885_9ZZZZ</name>
<evidence type="ECO:0000256" key="1">
    <source>
        <dbReference type="SAM" id="Phobius"/>
    </source>
</evidence>
<dbReference type="InterPro" id="IPR045584">
    <property type="entry name" value="Pilin-like"/>
</dbReference>
<dbReference type="NCBIfam" id="TIGR02532">
    <property type="entry name" value="IV_pilin_GFxxxE"/>
    <property type="match status" value="1"/>
</dbReference>
<dbReference type="SUPFAM" id="SSF54523">
    <property type="entry name" value="Pili subunits"/>
    <property type="match status" value="1"/>
</dbReference>
<protein>
    <recommendedName>
        <fullName evidence="3">Type II secretion system protein</fullName>
    </recommendedName>
</protein>
<dbReference type="EMBL" id="BLAB01000001">
    <property type="protein sequence ID" value="GER93746.1"/>
    <property type="molecule type" value="Genomic_DNA"/>
</dbReference>
<evidence type="ECO:0000313" key="2">
    <source>
        <dbReference type="EMBL" id="GER93746.1"/>
    </source>
</evidence>
<reference evidence="2" key="1">
    <citation type="submission" date="2019-10" db="EMBL/GenBank/DDBJ databases">
        <title>Metagenomic sequencing of thiosulfate-disproportionating enrichment culture.</title>
        <authorList>
            <person name="Umezawa K."/>
            <person name="Kojima H."/>
            <person name="Fukui M."/>
        </authorList>
    </citation>
    <scope>NUCLEOTIDE SEQUENCE</scope>
    <source>
        <strain evidence="2">45J</strain>
    </source>
</reference>
<gene>
    <name evidence="2" type="ORF">A45J_1502</name>
</gene>
<feature type="transmembrane region" description="Helical" evidence="1">
    <location>
        <begin position="28"/>
        <end position="52"/>
    </location>
</feature>
<comment type="caution">
    <text evidence="2">The sequence shown here is derived from an EMBL/GenBank/DDBJ whole genome shotgun (WGS) entry which is preliminary data.</text>
</comment>
<dbReference type="AlphaFoldDB" id="A0A5J4L885"/>
<keyword evidence="1" id="KW-0472">Membrane</keyword>
<keyword evidence="1" id="KW-0812">Transmembrane</keyword>
<keyword evidence="1" id="KW-1133">Transmembrane helix</keyword>
<organism evidence="2">
    <name type="scientific">hot springs metagenome</name>
    <dbReference type="NCBI Taxonomy" id="433727"/>
    <lineage>
        <taxon>unclassified sequences</taxon>
        <taxon>metagenomes</taxon>
        <taxon>ecological metagenomes</taxon>
    </lineage>
</organism>
<dbReference type="Gene3D" id="3.30.700.10">
    <property type="entry name" value="Glycoprotein, Type 4 Pilin"/>
    <property type="match status" value="1"/>
</dbReference>
<sequence length="338" mass="36671">MRKIKKPSVSPLHPFTPSPLHRKGGFTLIELAMVLVVIGIVISLGVGLIGPLTKRVKYTESKEIVNAAVESVIGYAITNSKLPDNTKFPTIVRSPNDAWTKPLAYVYDKTLKDSNICDATGTNITVKVCPDISCSTPISTTNNVSFIVLSGGGNYNNQTSGSQEITSSTTIRVYEPDVDNIDNYTGVGDINRPEPYDDIVKWIPLEELKTKIGCTGTPTPPSACGSGSPVDLITNDKIYYCYYDTNYSSECDNVDNACQELKNNDTLSVNSGEKIRLYSKKRGNKCNSSDAFTVNPNSKPCLEYNSGGVCTEIKPVDTNNNCQVQGSKSGSIYTVTDK</sequence>